<dbReference type="Pfam" id="PF02779">
    <property type="entry name" value="Transket_pyr"/>
    <property type="match status" value="1"/>
</dbReference>
<dbReference type="InterPro" id="IPR029061">
    <property type="entry name" value="THDP-binding"/>
</dbReference>
<dbReference type="GO" id="GO:0030976">
    <property type="term" value="F:thiamine pyrophosphate binding"/>
    <property type="evidence" value="ECO:0007669"/>
    <property type="project" value="InterPro"/>
</dbReference>
<dbReference type="GO" id="GO:0005829">
    <property type="term" value="C:cytosol"/>
    <property type="evidence" value="ECO:0007669"/>
    <property type="project" value="TreeGrafter"/>
</dbReference>
<dbReference type="InterPro" id="IPR001017">
    <property type="entry name" value="DH_E1"/>
</dbReference>
<proteinExistence type="predicted"/>
<evidence type="ECO:0000256" key="2">
    <source>
        <dbReference type="ARBA" id="ARBA00003906"/>
    </source>
</evidence>
<comment type="caution">
    <text evidence="11">The sequence shown here is derived from an EMBL/GenBank/DDBJ whole genome shotgun (WGS) entry which is preliminary data.</text>
</comment>
<evidence type="ECO:0000313" key="12">
    <source>
        <dbReference type="Proteomes" id="UP000033562"/>
    </source>
</evidence>
<dbReference type="EC" id="1.2.4.2" evidence="4"/>
<name>A0A0F3NKW3_9RICK</name>
<evidence type="ECO:0000259" key="10">
    <source>
        <dbReference type="SMART" id="SM00861"/>
    </source>
</evidence>
<dbReference type="Gene3D" id="3.40.50.11610">
    <property type="entry name" value="Multifunctional 2-oxoglutarate metabolism enzyme, C-terminal domain"/>
    <property type="match status" value="1"/>
</dbReference>
<evidence type="ECO:0000256" key="4">
    <source>
        <dbReference type="ARBA" id="ARBA00012280"/>
    </source>
</evidence>
<dbReference type="GO" id="GO:0006099">
    <property type="term" value="P:tricarboxylic acid cycle"/>
    <property type="evidence" value="ECO:0007669"/>
    <property type="project" value="TreeGrafter"/>
</dbReference>
<evidence type="ECO:0000256" key="7">
    <source>
        <dbReference type="ARBA" id="ARBA00023052"/>
    </source>
</evidence>
<protein>
    <recommendedName>
        <fullName evidence="5">2-oxoglutarate dehydrogenase E1 component</fullName>
        <ecNumber evidence="4">1.2.4.2</ecNumber>
    </recommendedName>
    <alternativeName>
        <fullName evidence="9">Alpha-ketoglutarate dehydrogenase</fullName>
    </alternativeName>
</protein>
<evidence type="ECO:0000256" key="1">
    <source>
        <dbReference type="ARBA" id="ARBA00001964"/>
    </source>
</evidence>
<dbReference type="GO" id="GO:0004591">
    <property type="term" value="F:oxoglutarate dehydrogenase (succinyl-transferring) activity"/>
    <property type="evidence" value="ECO:0007669"/>
    <property type="project" value="UniProtKB-EC"/>
</dbReference>
<reference evidence="11 12" key="1">
    <citation type="submission" date="2015-02" db="EMBL/GenBank/DDBJ databases">
        <title>Genome Sequencing of Rickettsiales.</title>
        <authorList>
            <person name="Daugherty S.C."/>
            <person name="Su Q."/>
            <person name="Abolude K."/>
            <person name="Beier-Sexton M."/>
            <person name="Carlyon J.A."/>
            <person name="Carter R."/>
            <person name="Day N.P."/>
            <person name="Dumler S.J."/>
            <person name="Dyachenko V."/>
            <person name="Godinez A."/>
            <person name="Kurtti T.J."/>
            <person name="Lichay M."/>
            <person name="Mullins K.E."/>
            <person name="Ott S."/>
            <person name="Pappas-Brown V."/>
            <person name="Paris D.H."/>
            <person name="Patel P."/>
            <person name="Richards A.L."/>
            <person name="Sadzewicz L."/>
            <person name="Sears K."/>
            <person name="Seidman D."/>
            <person name="Sengamalay N."/>
            <person name="Stenos J."/>
            <person name="Tallon L.J."/>
            <person name="Vincent G."/>
            <person name="Fraser C.M."/>
            <person name="Munderloh U."/>
            <person name="Dunning-Hotopp J.C."/>
        </authorList>
    </citation>
    <scope>NUCLEOTIDE SEQUENCE [LARGE SCALE GENOMIC DNA]</scope>
    <source>
        <strain evidence="11 12">RAC413</strain>
    </source>
</reference>
<evidence type="ECO:0000256" key="8">
    <source>
        <dbReference type="ARBA" id="ARBA00023152"/>
    </source>
</evidence>
<dbReference type="EMBL" id="LANX01000001">
    <property type="protein sequence ID" value="KJV68660.1"/>
    <property type="molecule type" value="Genomic_DNA"/>
</dbReference>
<dbReference type="Gene3D" id="3.40.50.12470">
    <property type="match status" value="1"/>
</dbReference>
<evidence type="ECO:0000256" key="3">
    <source>
        <dbReference type="ARBA" id="ARBA00011301"/>
    </source>
</evidence>
<organism evidence="11 12">
    <name type="scientific">Candidatus Neoehrlichia procyonis str. RAC413</name>
    <dbReference type="NCBI Taxonomy" id="1359163"/>
    <lineage>
        <taxon>Bacteria</taxon>
        <taxon>Pseudomonadati</taxon>
        <taxon>Pseudomonadota</taxon>
        <taxon>Alphaproteobacteria</taxon>
        <taxon>Rickettsiales</taxon>
        <taxon>Anaplasmataceae</taxon>
        <taxon>Candidatus Neoehrlichia</taxon>
    </lineage>
</organism>
<dbReference type="NCBIfam" id="NF008907">
    <property type="entry name" value="PRK12270.1"/>
    <property type="match status" value="1"/>
</dbReference>
<dbReference type="PATRIC" id="fig|1359163.3.peg.20"/>
<dbReference type="NCBIfam" id="TIGR00239">
    <property type="entry name" value="2oxo_dh_E1"/>
    <property type="match status" value="1"/>
</dbReference>
<accession>A0A0F3NKW3</accession>
<comment type="cofactor">
    <cofactor evidence="1">
        <name>thiamine diphosphate</name>
        <dbReference type="ChEBI" id="CHEBI:58937"/>
    </cofactor>
</comment>
<dbReference type="RefSeq" id="WP_045808538.1">
    <property type="nucleotide sequence ID" value="NZ_LANX01000001.1"/>
</dbReference>
<dbReference type="Pfam" id="PF00676">
    <property type="entry name" value="E1_dh"/>
    <property type="match status" value="1"/>
</dbReference>
<gene>
    <name evidence="11" type="primary">sucA</name>
    <name evidence="11" type="ORF">NLO413_0020</name>
</gene>
<sequence length="913" mass="103993">MLDNKKNDLSYLFSDSVDFIEELYQRYQQGDESLSQHWKASFNLMLKQNDSKEPAYKTKESDRATECYYKILELLNFFRTYGHTAADLDPLRMNTQHSLDYSTYIDLSNVKNEVFHDVLGLSNPSLNDILNELTNIYCNKIGFEFMHVENHEERYWLQGKIENLQKKLITAQEKRKILKDLLEAEVFEQFLHVKHPGYKRFSIEGGDVLITAIEKIISLAAGFGISEIVLGMPHRGRLTVLTKVMQKPYIAVMHEFNGGFAYPSDLEVSGDVKYHMGYSCDRKVGNESIHLSLSPNPSHLESVNPVVMGRVKAKQDKINNKSSVMAVLMHGDASFIGQGVVAESCTLSKLSGYDIQGTIHIIVNNQVGFTTSPKNARSSRYCSDIAKMINIPIFHVNGDDPELVYLVTDLAMEYRNNFKKDVVIDIVCYRRYGHNEGDEPMFTQPLMYNLISRHKTVGKVYSEKLISSNIVTVEDVTSLQKEFRDKLDEDFNNVANYTPKEADWFKGCWNNLYRPVPCNYDDSMFSANTGVSKDKLLLLAQALSNIPSGFQVNTKVSRLLSARLHAVELGNNIDWGMGEILAYASLLGENFNIRLSGEDCERGTFSHRHAVLVDQVTEEQYIPLNHLGMEQGNFEVINSPLSEFAVMGFDYGYSLDSPHTLVLWEGQFGDFANGAQVIIDQFISSAETKWLRSSGLVLLLPHGYEGQGPEHSSARIERYLQLCAEDNMQVVNCTTPANYFHVLRRQLHRNFRKPLVVFTPKSLLRHKMAVSRLSDFEGKFRTVIGEVSQVSNVRKVIICSGKIYYDLYDARNTSNINDIVLIRLEQYYPFPEQQVAEELKKYPNVKVIWCQEEPVNMGGWNFVNSYLERILVNMKASYNRPECIARPLSAAPASGYINVHLKQQQDIISKVLS</sequence>
<dbReference type="InterPro" id="IPR042179">
    <property type="entry name" value="KGD_C_sf"/>
</dbReference>
<dbReference type="GO" id="GO:0045252">
    <property type="term" value="C:oxoglutarate dehydrogenase complex"/>
    <property type="evidence" value="ECO:0007669"/>
    <property type="project" value="TreeGrafter"/>
</dbReference>
<feature type="domain" description="Transketolase-like pyrimidine-binding" evidence="10">
    <location>
        <begin position="573"/>
        <end position="766"/>
    </location>
</feature>
<dbReference type="PIRSF" id="PIRSF000157">
    <property type="entry name" value="Oxoglu_dh_E1"/>
    <property type="match status" value="1"/>
</dbReference>
<keyword evidence="7" id="KW-0786">Thiamine pyrophosphate</keyword>
<evidence type="ECO:0000256" key="6">
    <source>
        <dbReference type="ARBA" id="ARBA00023002"/>
    </source>
</evidence>
<evidence type="ECO:0000256" key="5">
    <source>
        <dbReference type="ARBA" id="ARBA00013321"/>
    </source>
</evidence>
<evidence type="ECO:0000256" key="9">
    <source>
        <dbReference type="ARBA" id="ARBA00030680"/>
    </source>
</evidence>
<dbReference type="SUPFAM" id="SSF52518">
    <property type="entry name" value="Thiamin diphosphate-binding fold (THDP-binding)"/>
    <property type="match status" value="2"/>
</dbReference>
<dbReference type="OrthoDB" id="9759785at2"/>
<dbReference type="FunFam" id="3.40.50.12470:FF:000003">
    <property type="entry name" value="2-oxoglutarate dehydrogenase E1 component"/>
    <property type="match status" value="1"/>
</dbReference>
<comment type="function">
    <text evidence="2">E1 component of the 2-oxoglutarate dehydrogenase (OGDH) complex which catalyzes the decarboxylation of 2-oxoglutarate, the first step in the conversion of 2-oxoglutarate to succinyl-CoA and CO(2).</text>
</comment>
<dbReference type="InterPro" id="IPR031717">
    <property type="entry name" value="ODO-1/KGD_C"/>
</dbReference>
<dbReference type="InterPro" id="IPR005475">
    <property type="entry name" value="Transketolase-like_Pyr-bd"/>
</dbReference>
<dbReference type="PANTHER" id="PTHR23152">
    <property type="entry name" value="2-OXOGLUTARATE DEHYDROGENASE"/>
    <property type="match status" value="1"/>
</dbReference>
<dbReference type="InterPro" id="IPR011603">
    <property type="entry name" value="2oxoglutarate_DH_E1"/>
</dbReference>
<dbReference type="AlphaFoldDB" id="A0A0F3NKW3"/>
<dbReference type="SMART" id="SM00861">
    <property type="entry name" value="Transket_pyr"/>
    <property type="match status" value="1"/>
</dbReference>
<dbReference type="CDD" id="cd02016">
    <property type="entry name" value="TPP_E1_OGDC_like"/>
    <property type="match status" value="1"/>
</dbReference>
<dbReference type="STRING" id="1359163.NLO413_0020"/>
<evidence type="ECO:0000313" key="11">
    <source>
        <dbReference type="EMBL" id="KJV68660.1"/>
    </source>
</evidence>
<dbReference type="Proteomes" id="UP000033562">
    <property type="component" value="Unassembled WGS sequence"/>
</dbReference>
<comment type="subunit">
    <text evidence="3">Homodimer. Part of the 2-oxoglutarate dehydrogenase (OGDH) complex composed of E1 (2-oxoglutarate dehydrogenase), E2 (dihydrolipoamide succinyltransferase) and E3 (dihydrolipoamide dehydrogenase); the complex contains multiple copies of the three enzymatic components (E1, E2 and E3).</text>
</comment>
<dbReference type="Gene3D" id="1.10.287.1150">
    <property type="entry name" value="TPP helical domain"/>
    <property type="match status" value="1"/>
</dbReference>
<keyword evidence="6 11" id="KW-0560">Oxidoreductase</keyword>
<keyword evidence="8" id="KW-0324">Glycolysis</keyword>
<dbReference type="GO" id="GO:0006096">
    <property type="term" value="P:glycolytic process"/>
    <property type="evidence" value="ECO:0007669"/>
    <property type="project" value="UniProtKB-KW"/>
</dbReference>
<dbReference type="NCBIfam" id="NF006914">
    <property type="entry name" value="PRK09404.1"/>
    <property type="match status" value="1"/>
</dbReference>
<keyword evidence="12" id="KW-1185">Reference proteome</keyword>
<dbReference type="PANTHER" id="PTHR23152:SF4">
    <property type="entry name" value="2-OXOADIPATE DEHYDROGENASE COMPLEX COMPONENT E1"/>
    <property type="match status" value="1"/>
</dbReference>
<dbReference type="Pfam" id="PF16870">
    <property type="entry name" value="OxoGdeHyase_C"/>
    <property type="match status" value="1"/>
</dbReference>
<dbReference type="Gene3D" id="3.40.50.970">
    <property type="match status" value="1"/>
</dbReference>